<comment type="similarity">
    <text evidence="2">Belongs to the glycosyltransferase 41 family. O-GlcNAc transferase subfamily.</text>
</comment>
<dbReference type="InterPro" id="IPR029489">
    <property type="entry name" value="OGT/SEC/SPY_C"/>
</dbReference>
<dbReference type="Proteomes" id="UP000317494">
    <property type="component" value="Unassembled WGS sequence"/>
</dbReference>
<sequence>MDFLPRETKDNIREAADSSMRFILATIGVALRSAIGVWHWTEAYPILRNYLLVLIILSTIPCLLVIGTLILPPVIAFVATQIVLGGIAIAIFIPVQIGISIISAGLVGSYYLMKALRAAMATRSTVVKRVSIDATGEGMTPVILVPADMSKLEESDLPYYKKEEYGWSKELNQDSVQLCLGYSVPLTGGCQARLRHFRVQAHIACERPRRASACQHRSHNTWSLACLKNLSKASHPSRFETNKLDRIRGSLERMKQSSSRFRVRLRVDVDMPNMILPSSVHQHQQAPLVSHHHQQNGYDSALRGSSNHDRPASDGTHWPDQPIPNMASLSSFEIKPPATAPIKLEIQQQQQYAAALAFFGDHVVLPSRNASSKNLPNLNGHHTHSQQPQPQPSPQQLLNALQQFFRSVAITAPSPPLHMPASIYNVTPHFGSFTAHIPQPPMQFYAPIMYHNPQLHQQLNASAASVGGMVGLSPGDAVLPPPNAPSRREWFDYLLQMAHQKYNTQDYSGALAVLQELHNLQPEHLPTLLLLGCTCYSLGLHQLSIYYNNLILTIDTQFAEAYSNLGTTYRAMEALTPGTPAGVLPTATPTALGQLSYNLEMAERFYRMAVTIRPKYWDANINLAGLLSSQGRWKDGLDVYTSIELLMEEEFPPEERVETMLSTLVQADNEAMLVAAIAECEKRKNKRIAYQQATGGVVAGRASGYTSERRRDLYFAKGNLMYVMGNIEGAKREYYKALTAVGIDMLKVLLRTPPGAIPQPPLTPQQVLLLIQQPKASGDLTYSPTTASILQTLAKIYQDAGNTSMAIALYYVSLGVHAAANVCNNVGILLSSHRLNESIGWYEVGLTLDPTHVHLYTNLGSALKDRGQIAQGIECYQRAISLHPDFYIALANLANVYKDQGRVDEAVELYRRALEVKPDFVEAFCNYVNSLFFVCQWEDRAAKLIKIRDIVERQLKDGARTIPKGVPTVLPFHTFTYSSLTAWMVREISRRTADRVLWNVTTSDWFVGFPERPSHFLNIPPRFLPSMSAAINRSAHYPYPYSLPSPPTTHLRIGYVSSDFINHPLAHLMQSVFGLHDRRRFRIYCYSLSPSDNSPYRNKIEAGADVFIDVSSWSLRDIVERIALVDKIHILCNLNGYTKGGRNEIFAARPAPIQMAFMGFAGTMGAGKVHDPTTDEDSNPTASPTTTASLSARNSIIQSPMTPSQQQQVSSPRTHDLSLRRVASDSSLTPSRKPLTSSMYNDTEFFDTLRERSIDYLVADEIACPRKLVCGEPISEREPDVVPPDSPLYMSRQVRGSIVPEDDRNRVYTEGLIYMPYSYFVNDHRQGFKEEDDPEVDSMMVNAMSTSEDDGLSDPLMDDADDESHLSDVDRIKWRREQIRRLKMRHELFPGLPEETVIFANFNQLYKMDPDIFRVWLNILKRVPNAVLWLLKFPAAGEPHIIKFAREVAGEELARRIIFTDVAMKHIHIHRGRVADVFLDTPECNAHTTAADIIWSGTPIITFPKYDFKMCSRVAASIAYATGSWDPVQGNPFADKVPRGLAHGPSRLSNPELLGHQMVVNSYAEYEERAVEFGNGMWWEWQPIGVQGRPYPNCCDVGMSNSNGSSCGSNAPSPLSASTTSSKSSTSSWNITPSTPALPEHNVIPMSAPSESKINLAVDRSRTLSKQSQQQQIQQGGQRQSYSGQVKPESQRRRFAYINPIYPSRSHPTHILVPHGPPVVLRQRLFLTRNNIPLFETDRWVRYLEMGMLMAWNRWEDGWRTLLERNQEEIQAVSTYAKPLHGVFGLMICFQLEIVAITDSDGHYSNEEAGVKKKRVSYV</sequence>
<dbReference type="Gene3D" id="3.40.50.11380">
    <property type="match status" value="2"/>
</dbReference>
<dbReference type="SUPFAM" id="SSF48452">
    <property type="entry name" value="TPR-like"/>
    <property type="match status" value="2"/>
</dbReference>
<keyword evidence="5" id="KW-0808">Transferase</keyword>
<gene>
    <name evidence="12" type="ORF">SeMB42_g05863</name>
</gene>
<evidence type="ECO:0000313" key="13">
    <source>
        <dbReference type="Proteomes" id="UP000317494"/>
    </source>
</evidence>
<keyword evidence="10" id="KW-0812">Transmembrane</keyword>
<dbReference type="SMART" id="SM00028">
    <property type="entry name" value="TPR"/>
    <property type="match status" value="5"/>
</dbReference>
<dbReference type="PANTHER" id="PTHR44998">
    <property type="match status" value="1"/>
</dbReference>
<feature type="transmembrane region" description="Helical" evidence="10">
    <location>
        <begin position="83"/>
        <end position="113"/>
    </location>
</feature>
<dbReference type="PROSITE" id="PS50005">
    <property type="entry name" value="TPR"/>
    <property type="match status" value="2"/>
</dbReference>
<evidence type="ECO:0000256" key="7">
    <source>
        <dbReference type="ARBA" id="ARBA00022803"/>
    </source>
</evidence>
<feature type="transmembrane region" description="Helical" evidence="10">
    <location>
        <begin position="50"/>
        <end position="71"/>
    </location>
</feature>
<dbReference type="PROSITE" id="PS50293">
    <property type="entry name" value="TPR_REGION"/>
    <property type="match status" value="2"/>
</dbReference>
<dbReference type="GO" id="GO:0097363">
    <property type="term" value="F:protein O-acetylglucosaminyltransferase activity"/>
    <property type="evidence" value="ECO:0007669"/>
    <property type="project" value="UniProtKB-EC"/>
</dbReference>
<dbReference type="Pfam" id="PF13844">
    <property type="entry name" value="Glyco_transf_41"/>
    <property type="match status" value="2"/>
</dbReference>
<comment type="pathway">
    <text evidence="1">Protein modification; protein glycosylation.</text>
</comment>
<feature type="domain" description="O-GlcNAc transferase C-terminal" evidence="11">
    <location>
        <begin position="1391"/>
        <end position="1524"/>
    </location>
</feature>
<dbReference type="EMBL" id="QEAN01000300">
    <property type="protein sequence ID" value="TPX40806.1"/>
    <property type="molecule type" value="Genomic_DNA"/>
</dbReference>
<evidence type="ECO:0000256" key="9">
    <source>
        <dbReference type="SAM" id="MobiDB-lite"/>
    </source>
</evidence>
<keyword evidence="10" id="KW-1133">Transmembrane helix</keyword>
<dbReference type="EC" id="2.4.1.255" evidence="3"/>
<accession>A0A507CNU8</accession>
<feature type="compositionally biased region" description="Basic and acidic residues" evidence="9">
    <location>
        <begin position="1213"/>
        <end position="1223"/>
    </location>
</feature>
<feature type="compositionally biased region" description="Low complexity" evidence="9">
    <location>
        <begin position="1603"/>
        <end position="1635"/>
    </location>
</feature>
<dbReference type="PANTHER" id="PTHR44998:SF1">
    <property type="entry name" value="UDP-N-ACETYLGLUCOSAMINE--PEPTIDE N-ACETYLGLUCOSAMINYLTRANSFERASE 110 KDA SUBUNIT"/>
    <property type="match status" value="1"/>
</dbReference>
<evidence type="ECO:0000313" key="12">
    <source>
        <dbReference type="EMBL" id="TPX40806.1"/>
    </source>
</evidence>
<keyword evidence="6" id="KW-0677">Repeat</keyword>
<evidence type="ECO:0000256" key="6">
    <source>
        <dbReference type="ARBA" id="ARBA00022737"/>
    </source>
</evidence>
<keyword evidence="10" id="KW-0472">Membrane</keyword>
<dbReference type="VEuPathDB" id="FungiDB:SeMB42_g05863"/>
<feature type="region of interest" description="Disordered" evidence="9">
    <location>
        <begin position="1660"/>
        <end position="1690"/>
    </location>
</feature>
<feature type="compositionally biased region" description="Low complexity" evidence="9">
    <location>
        <begin position="1667"/>
        <end position="1685"/>
    </location>
</feature>
<evidence type="ECO:0000256" key="8">
    <source>
        <dbReference type="PROSITE-ProRule" id="PRU00339"/>
    </source>
</evidence>
<dbReference type="Gene3D" id="3.40.50.2000">
    <property type="entry name" value="Glycogen Phosphorylase B"/>
    <property type="match status" value="1"/>
</dbReference>
<reference evidence="12 13" key="1">
    <citation type="journal article" date="2019" name="Sci. Rep.">
        <title>Comparative genomics of chytrid fungi reveal insights into the obligate biotrophic and pathogenic lifestyle of Synchytrium endobioticum.</title>
        <authorList>
            <person name="van de Vossenberg B.T.L.H."/>
            <person name="Warris S."/>
            <person name="Nguyen H.D.T."/>
            <person name="van Gent-Pelzer M.P.E."/>
            <person name="Joly D.L."/>
            <person name="van de Geest H.C."/>
            <person name="Bonants P.J.M."/>
            <person name="Smith D.S."/>
            <person name="Levesque C.A."/>
            <person name="van der Lee T.A.J."/>
        </authorList>
    </citation>
    <scope>NUCLEOTIDE SEQUENCE [LARGE SCALE GENOMIC DNA]</scope>
    <source>
        <strain evidence="12 13">MB42</strain>
    </source>
</reference>
<keyword evidence="4" id="KW-0328">Glycosyltransferase</keyword>
<comment type="caution">
    <text evidence="12">The sequence shown here is derived from an EMBL/GenBank/DDBJ whole genome shotgun (WGS) entry which is preliminary data.</text>
</comment>
<evidence type="ECO:0000256" key="5">
    <source>
        <dbReference type="ARBA" id="ARBA00022679"/>
    </source>
</evidence>
<feature type="domain" description="O-GlcNAc transferase C-terminal" evidence="11">
    <location>
        <begin position="1036"/>
        <end position="1180"/>
    </location>
</feature>
<evidence type="ECO:0000256" key="1">
    <source>
        <dbReference type="ARBA" id="ARBA00004922"/>
    </source>
</evidence>
<evidence type="ECO:0000256" key="10">
    <source>
        <dbReference type="SAM" id="Phobius"/>
    </source>
</evidence>
<evidence type="ECO:0000256" key="4">
    <source>
        <dbReference type="ARBA" id="ARBA00022676"/>
    </source>
</evidence>
<dbReference type="Pfam" id="PF13432">
    <property type="entry name" value="TPR_16"/>
    <property type="match status" value="1"/>
</dbReference>
<feature type="compositionally biased region" description="Polar residues" evidence="9">
    <location>
        <begin position="1224"/>
        <end position="1239"/>
    </location>
</feature>
<name>A0A507CNU8_9FUNG</name>
<keyword evidence="7 8" id="KW-0802">TPR repeat</keyword>
<organism evidence="12 13">
    <name type="scientific">Synchytrium endobioticum</name>
    <dbReference type="NCBI Taxonomy" id="286115"/>
    <lineage>
        <taxon>Eukaryota</taxon>
        <taxon>Fungi</taxon>
        <taxon>Fungi incertae sedis</taxon>
        <taxon>Chytridiomycota</taxon>
        <taxon>Chytridiomycota incertae sedis</taxon>
        <taxon>Chytridiomycetes</taxon>
        <taxon>Synchytriales</taxon>
        <taxon>Synchytriaceae</taxon>
        <taxon>Synchytrium</taxon>
    </lineage>
</organism>
<evidence type="ECO:0000256" key="2">
    <source>
        <dbReference type="ARBA" id="ARBA00005386"/>
    </source>
</evidence>
<dbReference type="GO" id="GO:0006493">
    <property type="term" value="P:protein O-linked glycosylation"/>
    <property type="evidence" value="ECO:0007669"/>
    <property type="project" value="TreeGrafter"/>
</dbReference>
<feature type="compositionally biased region" description="Polar residues" evidence="9">
    <location>
        <begin position="1190"/>
        <end position="1212"/>
    </location>
</feature>
<proteinExistence type="inferred from homology"/>
<dbReference type="InterPro" id="IPR011990">
    <property type="entry name" value="TPR-like_helical_dom_sf"/>
</dbReference>
<feature type="transmembrane region" description="Helical" evidence="10">
    <location>
        <begin position="21"/>
        <end position="38"/>
    </location>
</feature>
<keyword evidence="13" id="KW-1185">Reference proteome</keyword>
<feature type="region of interest" description="Disordered" evidence="9">
    <location>
        <begin position="279"/>
        <end position="328"/>
    </location>
</feature>
<feature type="region of interest" description="Disordered" evidence="9">
    <location>
        <begin position="1603"/>
        <end position="1645"/>
    </location>
</feature>
<evidence type="ECO:0000259" key="11">
    <source>
        <dbReference type="Pfam" id="PF13844"/>
    </source>
</evidence>
<protein>
    <recommendedName>
        <fullName evidence="3">protein O-GlcNAc transferase</fullName>
        <ecNumber evidence="3">2.4.1.255</ecNumber>
    </recommendedName>
</protein>
<feature type="repeat" description="TPR" evidence="8">
    <location>
        <begin position="853"/>
        <end position="886"/>
    </location>
</feature>
<dbReference type="InterPro" id="IPR019734">
    <property type="entry name" value="TPR_rpt"/>
</dbReference>
<feature type="repeat" description="TPR" evidence="8">
    <location>
        <begin position="887"/>
        <end position="920"/>
    </location>
</feature>
<dbReference type="Gene3D" id="1.25.40.10">
    <property type="entry name" value="Tetratricopeptide repeat domain"/>
    <property type="match status" value="3"/>
</dbReference>
<feature type="region of interest" description="Disordered" evidence="9">
    <location>
        <begin position="1167"/>
        <end position="1239"/>
    </location>
</feature>
<dbReference type="STRING" id="286115.A0A507CNU8"/>
<evidence type="ECO:0000256" key="3">
    <source>
        <dbReference type="ARBA" id="ARBA00011970"/>
    </source>
</evidence>
<feature type="region of interest" description="Disordered" evidence="9">
    <location>
        <begin position="370"/>
        <end position="394"/>
    </location>
</feature>
<feature type="compositionally biased region" description="Low complexity" evidence="9">
    <location>
        <begin position="1180"/>
        <end position="1189"/>
    </location>
</feature>